<keyword evidence="5" id="KW-1133">Transmembrane helix</keyword>
<dbReference type="Proteomes" id="UP000005408">
    <property type="component" value="Unassembled WGS sequence"/>
</dbReference>
<organism evidence="8 9">
    <name type="scientific">Magallana gigas</name>
    <name type="common">Pacific oyster</name>
    <name type="synonym">Crassostrea gigas</name>
    <dbReference type="NCBI Taxonomy" id="29159"/>
    <lineage>
        <taxon>Eukaryota</taxon>
        <taxon>Metazoa</taxon>
        <taxon>Spiralia</taxon>
        <taxon>Lophotrochozoa</taxon>
        <taxon>Mollusca</taxon>
        <taxon>Bivalvia</taxon>
        <taxon>Autobranchia</taxon>
        <taxon>Pteriomorphia</taxon>
        <taxon>Ostreida</taxon>
        <taxon>Ostreoidea</taxon>
        <taxon>Ostreidae</taxon>
        <taxon>Magallana</taxon>
    </lineage>
</organism>
<evidence type="ECO:0000256" key="4">
    <source>
        <dbReference type="RuleBase" id="RU361185"/>
    </source>
</evidence>
<feature type="domain" description="Glycosyl hydrolase family 31 C-terminal" evidence="7">
    <location>
        <begin position="594"/>
        <end position="676"/>
    </location>
</feature>
<dbReference type="Gene3D" id="2.60.40.1180">
    <property type="entry name" value="Golgi alpha-mannosidase II"/>
    <property type="match status" value="1"/>
</dbReference>
<dbReference type="InterPro" id="IPR000322">
    <property type="entry name" value="Glyco_hydro_31_TIM"/>
</dbReference>
<proteinExistence type="inferred from homology"/>
<keyword evidence="5" id="KW-0472">Membrane</keyword>
<evidence type="ECO:0000313" key="9">
    <source>
        <dbReference type="Proteomes" id="UP000005408"/>
    </source>
</evidence>
<sequence length="681" mass="77878">MRQLRGSTLRLLKVGCFCFIVLIIVWYIAVTFKKRVTPMYANGVVDATIGHIRYDFSTGMFSLIENKDIYLQGLLSETLRSTAALECRPDQNNPNYLCLRWHRYTELEVKTLGGDDKCHEIHWKPTSRDFLPQDCISLRNAIWYGGGEFYHQKWPLMNVSIPLQPYLPNDLMYKMKNNKPPGNVFGNVVERFWFNSKGVGIVVESSVPLFVSFNASNSNLLCFTTNTDHPRYPTGGNHLLKYTICKKKNVKETYEMMQMKHFESPKDKPSLDLIQYPVLSSIPRFQSNMTQGVLLKFVKKFKDDMGKALSIKKLFFEFDGKFSSEFGNFDIDSDLFPNAHQVCSTMREYGYQVLMSMTPLISKDSNHFDTKSEFLVQNKNSEQLALVKWHYGMAGVVDVTNPEASKWFNSKLSTMMKEYGIDGLKLYACESNYLPPNHLSHELLANPGAYITHLLSLIGNLHQEKQLLQTTCAYKSQKHSMYVQLGRKESKWEADNGLQSVIPAVLTLGILGYPFVIPDVVGGSGVVSNTSSPPSRELYIRWLQMATFMPVLKFSFVPWDYDAKVVNIAMSLLKRRQEIKKLLINAAKEAETNGSPVIRPLWWIDPIDSIALVIDTEFMVGNDLLVAPVVFPGVTKIDIYLPKGQWKDDLKGMVLEGKRWLRDYEVTLEQIPTFSKHRVLE</sequence>
<evidence type="ECO:0000259" key="7">
    <source>
        <dbReference type="Pfam" id="PF21365"/>
    </source>
</evidence>
<dbReference type="Gene3D" id="3.20.20.80">
    <property type="entry name" value="Glycosidases"/>
    <property type="match status" value="1"/>
</dbReference>
<dbReference type="AlphaFoldDB" id="A0A8W8L3J1"/>
<name>A0A8W8L3J1_MAGGI</name>
<dbReference type="PANTHER" id="PTHR43053">
    <property type="entry name" value="GLYCOSIDASE FAMILY 31"/>
    <property type="match status" value="1"/>
</dbReference>
<evidence type="ECO:0000256" key="3">
    <source>
        <dbReference type="ARBA" id="ARBA00023295"/>
    </source>
</evidence>
<evidence type="ECO:0000259" key="6">
    <source>
        <dbReference type="Pfam" id="PF01055"/>
    </source>
</evidence>
<evidence type="ECO:0000256" key="1">
    <source>
        <dbReference type="ARBA" id="ARBA00007806"/>
    </source>
</evidence>
<dbReference type="InterPro" id="IPR050985">
    <property type="entry name" value="Alpha-glycosidase_related"/>
</dbReference>
<keyword evidence="2 4" id="KW-0378">Hydrolase</keyword>
<reference evidence="8" key="1">
    <citation type="submission" date="2022-08" db="UniProtKB">
        <authorList>
            <consortium name="EnsemblMetazoa"/>
        </authorList>
    </citation>
    <scope>IDENTIFICATION</scope>
    <source>
        <strain evidence="8">05x7-T-G4-1.051#20</strain>
    </source>
</reference>
<dbReference type="InterPro" id="IPR048395">
    <property type="entry name" value="Glyco_hydro_31_C"/>
</dbReference>
<dbReference type="GO" id="GO:0004553">
    <property type="term" value="F:hydrolase activity, hydrolyzing O-glycosyl compounds"/>
    <property type="evidence" value="ECO:0007669"/>
    <property type="project" value="InterPro"/>
</dbReference>
<evidence type="ECO:0000313" key="8">
    <source>
        <dbReference type="EnsemblMetazoa" id="G26510.1:cds"/>
    </source>
</evidence>
<dbReference type="InterPro" id="IPR013780">
    <property type="entry name" value="Glyco_hydro_b"/>
</dbReference>
<dbReference type="EnsemblMetazoa" id="G26510.1">
    <property type="protein sequence ID" value="G26510.1:cds"/>
    <property type="gene ID" value="G26510"/>
</dbReference>
<dbReference type="PANTHER" id="PTHR43053:SF4">
    <property type="entry name" value="MYOGENESIS-REGULATING GLYCOSIDASE"/>
    <property type="match status" value="1"/>
</dbReference>
<accession>A0A8W8L3J1</accession>
<keyword evidence="9" id="KW-1185">Reference proteome</keyword>
<feature type="domain" description="Glycoside hydrolase family 31 TIM barrel" evidence="6">
    <location>
        <begin position="318"/>
        <end position="577"/>
    </location>
</feature>
<dbReference type="OMA" id="PFHCLED"/>
<dbReference type="CDD" id="cd06592">
    <property type="entry name" value="GH31_NET37"/>
    <property type="match status" value="1"/>
</dbReference>
<dbReference type="Pfam" id="PF01055">
    <property type="entry name" value="Glyco_hydro_31_2nd"/>
    <property type="match status" value="1"/>
</dbReference>
<protein>
    <recommendedName>
        <fullName evidence="10">Family 31 glucosidase KIAA1161</fullName>
    </recommendedName>
</protein>
<comment type="similarity">
    <text evidence="1 4">Belongs to the glycosyl hydrolase 31 family.</text>
</comment>
<dbReference type="InterPro" id="IPR017853">
    <property type="entry name" value="GH"/>
</dbReference>
<evidence type="ECO:0008006" key="10">
    <source>
        <dbReference type="Google" id="ProtNLM"/>
    </source>
</evidence>
<keyword evidence="5" id="KW-0812">Transmembrane</keyword>
<feature type="transmembrane region" description="Helical" evidence="5">
    <location>
        <begin position="12"/>
        <end position="29"/>
    </location>
</feature>
<dbReference type="SUPFAM" id="SSF51445">
    <property type="entry name" value="(Trans)glycosidases"/>
    <property type="match status" value="1"/>
</dbReference>
<dbReference type="GO" id="GO:0005975">
    <property type="term" value="P:carbohydrate metabolic process"/>
    <property type="evidence" value="ECO:0007669"/>
    <property type="project" value="InterPro"/>
</dbReference>
<keyword evidence="3 4" id="KW-0326">Glycosidase</keyword>
<dbReference type="Pfam" id="PF21365">
    <property type="entry name" value="Glyco_hydro_31_3rd"/>
    <property type="match status" value="1"/>
</dbReference>
<evidence type="ECO:0000256" key="5">
    <source>
        <dbReference type="SAM" id="Phobius"/>
    </source>
</evidence>
<dbReference type="OrthoDB" id="10070917at2759"/>
<evidence type="ECO:0000256" key="2">
    <source>
        <dbReference type="ARBA" id="ARBA00022801"/>
    </source>
</evidence>
<dbReference type="SUPFAM" id="SSF51011">
    <property type="entry name" value="Glycosyl hydrolase domain"/>
    <property type="match status" value="1"/>
</dbReference>